<accession>A0A1X7TIP1</accession>
<organism evidence="1">
    <name type="scientific">Amphimedon queenslandica</name>
    <name type="common">Sponge</name>
    <dbReference type="NCBI Taxonomy" id="400682"/>
    <lineage>
        <taxon>Eukaryota</taxon>
        <taxon>Metazoa</taxon>
        <taxon>Porifera</taxon>
        <taxon>Demospongiae</taxon>
        <taxon>Heteroscleromorpha</taxon>
        <taxon>Haplosclerida</taxon>
        <taxon>Niphatidae</taxon>
        <taxon>Amphimedon</taxon>
    </lineage>
</organism>
<protein>
    <submittedName>
        <fullName evidence="1">Uncharacterized protein</fullName>
    </submittedName>
</protein>
<proteinExistence type="predicted"/>
<dbReference type="InParanoid" id="A0A1X7TIP1"/>
<name>A0A1X7TIP1_AMPQE</name>
<evidence type="ECO:0000313" key="1">
    <source>
        <dbReference type="EnsemblMetazoa" id="Aqu2.1.14682_001"/>
    </source>
</evidence>
<sequence length="64" mass="7375">MDKTKNITQAKIMQQEHVLSELYHYVTENPDKAVMDGSGKTLEYLEACNNIFKNVFLVTKKLLV</sequence>
<dbReference type="AlphaFoldDB" id="A0A1X7TIP1"/>
<dbReference type="EnsemblMetazoa" id="Aqu2.1.14682_001">
    <property type="protein sequence ID" value="Aqu2.1.14682_001"/>
    <property type="gene ID" value="Aqu2.1.14682"/>
</dbReference>
<reference evidence="1" key="1">
    <citation type="submission" date="2017-05" db="UniProtKB">
        <authorList>
            <consortium name="EnsemblMetazoa"/>
        </authorList>
    </citation>
    <scope>IDENTIFICATION</scope>
</reference>